<dbReference type="GO" id="GO:0006086">
    <property type="term" value="P:pyruvate decarboxylation to acetyl-CoA"/>
    <property type="evidence" value="ECO:0007669"/>
    <property type="project" value="TreeGrafter"/>
</dbReference>
<dbReference type="PANTHER" id="PTHR43178">
    <property type="entry name" value="DIHYDROLIPOAMIDE ACETYLTRANSFERASE COMPONENT OF PYRUVATE DEHYDROGENASE COMPLEX"/>
    <property type="match status" value="1"/>
</dbReference>
<comment type="cofactor">
    <cofactor evidence="1 9">
        <name>(R)-lipoate</name>
        <dbReference type="ChEBI" id="CHEBI:83088"/>
    </cofactor>
</comment>
<evidence type="ECO:0000256" key="5">
    <source>
        <dbReference type="ARBA" id="ARBA00022823"/>
    </source>
</evidence>
<evidence type="ECO:0000256" key="6">
    <source>
        <dbReference type="ARBA" id="ARBA00023315"/>
    </source>
</evidence>
<comment type="catalytic activity">
    <reaction evidence="8">
        <text>N(6)-[(R)-dihydrolipoyl]-L-lysyl-[protein] + acetyl-CoA = N(6)-[(R)-S(8)-acetyldihydrolipoyl]-L-lysyl-[protein] + CoA</text>
        <dbReference type="Rhea" id="RHEA:17017"/>
        <dbReference type="Rhea" id="RHEA-COMP:10475"/>
        <dbReference type="Rhea" id="RHEA-COMP:10478"/>
        <dbReference type="ChEBI" id="CHEBI:57287"/>
        <dbReference type="ChEBI" id="CHEBI:57288"/>
        <dbReference type="ChEBI" id="CHEBI:83100"/>
        <dbReference type="ChEBI" id="CHEBI:83111"/>
        <dbReference type="EC" id="2.3.1.12"/>
    </reaction>
</comment>
<dbReference type="Pfam" id="PF02817">
    <property type="entry name" value="E3_binding"/>
    <property type="match status" value="1"/>
</dbReference>
<feature type="compositionally biased region" description="Basic and acidic residues" evidence="10">
    <location>
        <begin position="123"/>
        <end position="132"/>
    </location>
</feature>
<dbReference type="SUPFAM" id="SSF47005">
    <property type="entry name" value="Peripheral subunit-binding domain of 2-oxo acid dehydrogenase complex"/>
    <property type="match status" value="1"/>
</dbReference>
<dbReference type="Pfam" id="PF00198">
    <property type="entry name" value="2-oxoacid_dh"/>
    <property type="match status" value="1"/>
</dbReference>
<evidence type="ECO:0000313" key="13">
    <source>
        <dbReference type="EMBL" id="ADJ22712.1"/>
    </source>
</evidence>
<protein>
    <recommendedName>
        <fullName evidence="9">Dihydrolipoamide acetyltransferase component of pyruvate dehydrogenase complex</fullName>
        <ecNumber evidence="9">2.3.1.-</ecNumber>
    </recommendedName>
</protein>
<dbReference type="GO" id="GO:0005737">
    <property type="term" value="C:cytoplasm"/>
    <property type="evidence" value="ECO:0007669"/>
    <property type="project" value="TreeGrafter"/>
</dbReference>
<evidence type="ECO:0000256" key="1">
    <source>
        <dbReference type="ARBA" id="ARBA00001938"/>
    </source>
</evidence>
<evidence type="ECO:0000256" key="4">
    <source>
        <dbReference type="ARBA" id="ARBA00022679"/>
    </source>
</evidence>
<keyword evidence="6 9" id="KW-0012">Acyltransferase</keyword>
<dbReference type="InterPro" id="IPR011053">
    <property type="entry name" value="Single_hybrid_motif"/>
</dbReference>
<evidence type="ECO:0000256" key="3">
    <source>
        <dbReference type="ARBA" id="ARBA00011484"/>
    </source>
</evidence>
<dbReference type="FunFam" id="3.30.559.10:FF:000004">
    <property type="entry name" value="Acetyltransferase component of pyruvate dehydrogenase complex"/>
    <property type="match status" value="1"/>
</dbReference>
<dbReference type="EC" id="2.3.1.-" evidence="9"/>
<evidence type="ECO:0000256" key="10">
    <source>
        <dbReference type="SAM" id="MobiDB-lite"/>
    </source>
</evidence>
<dbReference type="PROSITE" id="PS50968">
    <property type="entry name" value="BIOTINYL_LIPOYL"/>
    <property type="match status" value="1"/>
</dbReference>
<keyword evidence="4 9" id="KW-0808">Transferase</keyword>
<dbReference type="Gene3D" id="2.40.50.100">
    <property type="match status" value="1"/>
</dbReference>
<dbReference type="InterPro" id="IPR023213">
    <property type="entry name" value="CAT-like_dom_sf"/>
</dbReference>
<dbReference type="Pfam" id="PF00364">
    <property type="entry name" value="Biotin_lipoyl"/>
    <property type="match status" value="1"/>
</dbReference>
<keyword evidence="5 9" id="KW-0450">Lipoyl</keyword>
<dbReference type="InterPro" id="IPR050743">
    <property type="entry name" value="2-oxoacid_DH_E2_comp"/>
</dbReference>
<keyword evidence="14" id="KW-1185">Reference proteome</keyword>
<comment type="subunit">
    <text evidence="3">Forms a 24-polypeptide structural core with octahedral symmetry.</text>
</comment>
<gene>
    <name evidence="13" type="ordered locus">Hden_0895</name>
</gene>
<dbReference type="InterPro" id="IPR000089">
    <property type="entry name" value="Biotin_lipoyl"/>
</dbReference>
<evidence type="ECO:0000259" key="11">
    <source>
        <dbReference type="PROSITE" id="PS50968"/>
    </source>
</evidence>
<dbReference type="GO" id="GO:0031405">
    <property type="term" value="F:lipoic acid binding"/>
    <property type="evidence" value="ECO:0007669"/>
    <property type="project" value="TreeGrafter"/>
</dbReference>
<evidence type="ECO:0000259" key="12">
    <source>
        <dbReference type="PROSITE" id="PS51826"/>
    </source>
</evidence>
<sequence>MPLIDVKVPNIGDFDNVPVVEIQVKAGDEVKVDDPLITLESDKAAMDVPSPQQGKVAEILVGIGDKVSEGSAIIRLDVSSAGTEKSKDKPASKDGESHRDASAASEKGLPQANDETPSGAAKPDTKDDDLPAPKDFGSVHASPSVRRTARELGVDLTKISGTGEKGRITKEDVKKYIARSEGGGSLGIPEIPAQDFAKYGPVETKTMSRLKRLTGPHLHRAWLNVPHVTNADEADITDLEGYRKELDADAKDKGYRVTLVAFLLKAAVSALKEFPDVNASLSPSKDALILKRYYNIGVAVDTPDGLVVPVIRDADRKGVLELSQEMATVSARMREGKITPTDISGGTFSISSLGGIGGTTFTPIVNAPEVAILGAVRAKMQPVWDGAEFQPRLMLPLCLSYDHRAVDGALAARFLRKICGALADVRQLVL</sequence>
<name>D8JUC2_HYPDA</name>
<evidence type="ECO:0000313" key="14">
    <source>
        <dbReference type="Proteomes" id="UP000002033"/>
    </source>
</evidence>
<dbReference type="OrthoDB" id="9805770at2"/>
<dbReference type="PROSITE" id="PS00189">
    <property type="entry name" value="LIPOYL"/>
    <property type="match status" value="1"/>
</dbReference>
<dbReference type="InterPro" id="IPR003016">
    <property type="entry name" value="2-oxoA_DH_lipoyl-BS"/>
</dbReference>
<dbReference type="Gene3D" id="3.30.559.10">
    <property type="entry name" value="Chloramphenicol acetyltransferase-like domain"/>
    <property type="match status" value="1"/>
</dbReference>
<dbReference type="STRING" id="582899.Hden_0895"/>
<reference evidence="14" key="1">
    <citation type="journal article" date="2011" name="J. Bacteriol.">
        <title>Genome sequences of eight morphologically diverse alphaproteobacteria.</title>
        <authorList>
            <consortium name="US DOE Joint Genome Institute"/>
            <person name="Brown P.J."/>
            <person name="Kysela D.T."/>
            <person name="Buechlein A."/>
            <person name="Hemmerich C."/>
            <person name="Brun Y.V."/>
        </authorList>
    </citation>
    <scope>NUCLEOTIDE SEQUENCE [LARGE SCALE GENOMIC DNA]</scope>
    <source>
        <strain evidence="14">ATCC 51888 / DSM 1869 / NCIB 11706 / TK 0415</strain>
    </source>
</reference>
<dbReference type="InterPro" id="IPR004167">
    <property type="entry name" value="PSBD"/>
</dbReference>
<feature type="domain" description="Lipoyl-binding" evidence="11">
    <location>
        <begin position="3"/>
        <end position="77"/>
    </location>
</feature>
<dbReference type="GO" id="GO:0004742">
    <property type="term" value="F:dihydrolipoyllysine-residue acetyltransferase activity"/>
    <property type="evidence" value="ECO:0007669"/>
    <property type="project" value="UniProtKB-EC"/>
</dbReference>
<comment type="similarity">
    <text evidence="2 9">Belongs to the 2-oxoacid dehydrogenase family.</text>
</comment>
<dbReference type="PANTHER" id="PTHR43178:SF2">
    <property type="entry name" value="DIHYDROLIPOYLLYSINE-RESIDUE ACETYLTRANSFERASE COMPONENT OF PYRUVATE DEHYDROGENASE COMPLEX"/>
    <property type="match status" value="1"/>
</dbReference>
<evidence type="ECO:0000256" key="7">
    <source>
        <dbReference type="ARBA" id="ARBA00025211"/>
    </source>
</evidence>
<evidence type="ECO:0000256" key="2">
    <source>
        <dbReference type="ARBA" id="ARBA00007317"/>
    </source>
</evidence>
<dbReference type="SUPFAM" id="SSF51230">
    <property type="entry name" value="Single hybrid motif"/>
    <property type="match status" value="1"/>
</dbReference>
<dbReference type="HOGENOM" id="CLU_016733_10_0_5"/>
<dbReference type="PROSITE" id="PS51826">
    <property type="entry name" value="PSBD"/>
    <property type="match status" value="1"/>
</dbReference>
<dbReference type="KEGG" id="hdn:Hden_0895"/>
<accession>D8JUC2</accession>
<feature type="compositionally biased region" description="Basic and acidic residues" evidence="10">
    <location>
        <begin position="84"/>
        <end position="101"/>
    </location>
</feature>
<dbReference type="CDD" id="cd06849">
    <property type="entry name" value="lipoyl_domain"/>
    <property type="match status" value="1"/>
</dbReference>
<feature type="domain" description="Peripheral subunit-binding (PSBD)" evidence="12">
    <location>
        <begin position="140"/>
        <end position="177"/>
    </location>
</feature>
<dbReference type="Proteomes" id="UP000002033">
    <property type="component" value="Chromosome"/>
</dbReference>
<dbReference type="InterPro" id="IPR036625">
    <property type="entry name" value="E3-bd_dom_sf"/>
</dbReference>
<dbReference type="AlphaFoldDB" id="D8JUC2"/>
<comment type="function">
    <text evidence="7">The pyruvate dehydrogenase complex catalyzes the overall conversion of pyruvate to acetyl-CoA and CO(2). It contains multiple copies of three enzymatic components: pyruvate dehydrogenase (E1), dihydrolipoamide acetyltransferase (E2) and lipoamide dehydrogenase (E3).</text>
</comment>
<dbReference type="FunFam" id="4.10.320.10:FF:000002">
    <property type="entry name" value="Dihydrolipoamide acetyltransferase component of pyruvate dehydrogenase complex"/>
    <property type="match status" value="1"/>
</dbReference>
<dbReference type="Gene3D" id="4.10.320.10">
    <property type="entry name" value="E3-binding domain"/>
    <property type="match status" value="1"/>
</dbReference>
<dbReference type="eggNOG" id="COG0508">
    <property type="taxonomic scope" value="Bacteria"/>
</dbReference>
<organism evidence="13 14">
    <name type="scientific">Hyphomicrobium denitrificans (strain ATCC 51888 / DSM 1869 / NCIMB 11706 / TK 0415)</name>
    <dbReference type="NCBI Taxonomy" id="582899"/>
    <lineage>
        <taxon>Bacteria</taxon>
        <taxon>Pseudomonadati</taxon>
        <taxon>Pseudomonadota</taxon>
        <taxon>Alphaproteobacteria</taxon>
        <taxon>Hyphomicrobiales</taxon>
        <taxon>Hyphomicrobiaceae</taxon>
        <taxon>Hyphomicrobium</taxon>
    </lineage>
</organism>
<proteinExistence type="inferred from homology"/>
<dbReference type="SUPFAM" id="SSF52777">
    <property type="entry name" value="CoA-dependent acyltransferases"/>
    <property type="match status" value="1"/>
</dbReference>
<evidence type="ECO:0000256" key="8">
    <source>
        <dbReference type="ARBA" id="ARBA00048370"/>
    </source>
</evidence>
<dbReference type="InterPro" id="IPR001078">
    <property type="entry name" value="2-oxoacid_DH_actylTfrase"/>
</dbReference>
<feature type="region of interest" description="Disordered" evidence="10">
    <location>
        <begin position="81"/>
        <end position="146"/>
    </location>
</feature>
<dbReference type="EMBL" id="CP002083">
    <property type="protein sequence ID" value="ADJ22712.1"/>
    <property type="molecule type" value="Genomic_DNA"/>
</dbReference>
<dbReference type="RefSeq" id="WP_013214927.1">
    <property type="nucleotide sequence ID" value="NC_014313.1"/>
</dbReference>
<evidence type="ECO:0000256" key="9">
    <source>
        <dbReference type="RuleBase" id="RU003423"/>
    </source>
</evidence>